<feature type="compositionally biased region" description="Low complexity" evidence="2">
    <location>
        <begin position="527"/>
        <end position="546"/>
    </location>
</feature>
<feature type="compositionally biased region" description="Polar residues" evidence="2">
    <location>
        <begin position="177"/>
        <end position="189"/>
    </location>
</feature>
<dbReference type="PROSITE" id="PS50118">
    <property type="entry name" value="HMG_BOX_2"/>
    <property type="match status" value="1"/>
</dbReference>
<dbReference type="STRING" id="1296120.A0A1B9H3E9"/>
<dbReference type="OrthoDB" id="2564763at2759"/>
<gene>
    <name evidence="4" type="ORF">I316_00025</name>
</gene>
<feature type="compositionally biased region" description="Low complexity" evidence="2">
    <location>
        <begin position="408"/>
        <end position="421"/>
    </location>
</feature>
<accession>A0A1B9H3E9</accession>
<feature type="DNA-binding region" description="HMG box" evidence="1">
    <location>
        <begin position="297"/>
        <end position="367"/>
    </location>
</feature>
<feature type="domain" description="HMG box" evidence="3">
    <location>
        <begin position="297"/>
        <end position="367"/>
    </location>
</feature>
<protein>
    <recommendedName>
        <fullName evidence="3">HMG box domain-containing protein</fullName>
    </recommendedName>
</protein>
<dbReference type="AlphaFoldDB" id="A0A1B9H3E9"/>
<dbReference type="SUPFAM" id="SSF47095">
    <property type="entry name" value="HMG-box"/>
    <property type="match status" value="1"/>
</dbReference>
<evidence type="ECO:0000256" key="1">
    <source>
        <dbReference type="PROSITE-ProRule" id="PRU00267"/>
    </source>
</evidence>
<feature type="region of interest" description="Disordered" evidence="2">
    <location>
        <begin position="476"/>
        <end position="554"/>
    </location>
</feature>
<feature type="region of interest" description="Disordered" evidence="2">
    <location>
        <begin position="150"/>
        <end position="201"/>
    </location>
</feature>
<reference evidence="5" key="2">
    <citation type="submission" date="2013-12" db="EMBL/GenBank/DDBJ databases">
        <title>Evolution of pathogenesis and genome organization in the Tremellales.</title>
        <authorList>
            <person name="Cuomo C."/>
            <person name="Litvintseva A."/>
            <person name="Heitman J."/>
            <person name="Chen Y."/>
            <person name="Sun S."/>
            <person name="Springer D."/>
            <person name="Dromer F."/>
            <person name="Young S."/>
            <person name="Zeng Q."/>
            <person name="Chapman S."/>
            <person name="Gujja S."/>
            <person name="Saif S."/>
            <person name="Birren B."/>
        </authorList>
    </citation>
    <scope>NUCLEOTIDE SEQUENCE [LARGE SCALE GENOMIC DNA]</scope>
    <source>
        <strain evidence="5">BCC8398</strain>
    </source>
</reference>
<dbReference type="GO" id="GO:0003677">
    <property type="term" value="F:DNA binding"/>
    <property type="evidence" value="ECO:0007669"/>
    <property type="project" value="UniProtKB-UniRule"/>
</dbReference>
<dbReference type="InterPro" id="IPR009071">
    <property type="entry name" value="HMG_box_dom"/>
</dbReference>
<reference evidence="4 5" key="1">
    <citation type="submission" date="2013-07" db="EMBL/GenBank/DDBJ databases">
        <title>The Genome Sequence of Cryptococcus heveanensis BCC8398.</title>
        <authorList>
            <consortium name="The Broad Institute Genome Sequencing Platform"/>
            <person name="Cuomo C."/>
            <person name="Litvintseva A."/>
            <person name="Chen Y."/>
            <person name="Heitman J."/>
            <person name="Sun S."/>
            <person name="Springer D."/>
            <person name="Dromer F."/>
            <person name="Young S.K."/>
            <person name="Zeng Q."/>
            <person name="Gargeya S."/>
            <person name="Fitzgerald M."/>
            <person name="Abouelleil A."/>
            <person name="Alvarado L."/>
            <person name="Berlin A.M."/>
            <person name="Chapman S.B."/>
            <person name="Dewar J."/>
            <person name="Goldberg J."/>
            <person name="Griggs A."/>
            <person name="Gujja S."/>
            <person name="Hansen M."/>
            <person name="Howarth C."/>
            <person name="Imamovic A."/>
            <person name="Larimer J."/>
            <person name="McCowan C."/>
            <person name="Murphy C."/>
            <person name="Pearson M."/>
            <person name="Priest M."/>
            <person name="Roberts A."/>
            <person name="Saif S."/>
            <person name="Shea T."/>
            <person name="Sykes S."/>
            <person name="Wortman J."/>
            <person name="Nusbaum C."/>
            <person name="Birren B."/>
        </authorList>
    </citation>
    <scope>NUCLEOTIDE SEQUENCE [LARGE SCALE GENOMIC DNA]</scope>
    <source>
        <strain evidence="4 5">BCC8398</strain>
    </source>
</reference>
<sequence length="639" mass="71657">MSPSSSSLSNMSPSICPTLARDSIANYSTYIRTPPTTSSGAGVGSSGFSNAQAYDDHCHNNRARLTMTAPGSLATQHHVNSMTATAHPFHTPPPSHFMNHPHDQSHYFIASTINDPHHLSPYDATHHQAMLYSNQQQHLNFGGWTPGTTSSTITHVNPQLMEPSPSRSLSPESPTETNFSPILVQSDTTPKAHKPNPTSADDWYDGPSAWIRSVAESHRQRRATYLANPKAWPKGEGEPKVLQPLTDHCRFPHLWEVEEARKGLTEDMVVSKLMRKSEATIAKEYARCQKAGEEFKPPRPMNSAMAFADFRRPQWGDMYADMKTGAISTWLSAEWRALKDFKLEEFEWWTRVAKKYWDKYVEDYDYKFTRAPNGEGKGSKKKKAKARENAAREKAMRLSAEAARRGSARSTASRRGAKNANGAGGLAPPMSISMPDQQHQHLSATSSPNHLGLANLPHLTPTGTVQYAPTGYFDGITYSENSRTPSPPQLLTPLEAPHQHPPHSYTHPGYFYPTPSQMEYAHHHAQQQHQHITGQHQNQSQNQNQHQHQHQHQPGMTLQVSVLDNGCTNGSYYQPQSSHGPEDYYHQHSQHQHQHLHQHQHQHQNQQHHYQHSHPMHGQPPSQGGSIPTLAPYNIPSPQ</sequence>
<evidence type="ECO:0000256" key="2">
    <source>
        <dbReference type="SAM" id="MobiDB-lite"/>
    </source>
</evidence>
<feature type="compositionally biased region" description="Basic and acidic residues" evidence="2">
    <location>
        <begin position="386"/>
        <end position="396"/>
    </location>
</feature>
<dbReference type="Gene3D" id="1.10.30.10">
    <property type="entry name" value="High mobility group box domain"/>
    <property type="match status" value="1"/>
</dbReference>
<keyword evidence="1" id="KW-0539">Nucleus</keyword>
<keyword evidence="5" id="KW-1185">Reference proteome</keyword>
<proteinExistence type="predicted"/>
<feature type="compositionally biased region" description="Low complexity" evidence="2">
    <location>
        <begin position="162"/>
        <end position="176"/>
    </location>
</feature>
<evidence type="ECO:0000313" key="4">
    <source>
        <dbReference type="EMBL" id="OCF37801.1"/>
    </source>
</evidence>
<feature type="region of interest" description="Disordered" evidence="2">
    <location>
        <begin position="568"/>
        <end position="639"/>
    </location>
</feature>
<organism evidence="4 5">
    <name type="scientific">Kwoniella heveanensis BCC8398</name>
    <dbReference type="NCBI Taxonomy" id="1296120"/>
    <lineage>
        <taxon>Eukaryota</taxon>
        <taxon>Fungi</taxon>
        <taxon>Dikarya</taxon>
        <taxon>Basidiomycota</taxon>
        <taxon>Agaricomycotina</taxon>
        <taxon>Tremellomycetes</taxon>
        <taxon>Tremellales</taxon>
        <taxon>Cryptococcaceae</taxon>
        <taxon>Kwoniella</taxon>
    </lineage>
</organism>
<keyword evidence="1" id="KW-0238">DNA-binding</keyword>
<dbReference type="Proteomes" id="UP000092666">
    <property type="component" value="Unassembled WGS sequence"/>
</dbReference>
<feature type="compositionally biased region" description="Basic residues" evidence="2">
    <location>
        <begin position="588"/>
        <end position="602"/>
    </location>
</feature>
<dbReference type="EMBL" id="KI669492">
    <property type="protein sequence ID" value="OCF37801.1"/>
    <property type="molecule type" value="Genomic_DNA"/>
</dbReference>
<evidence type="ECO:0000259" key="3">
    <source>
        <dbReference type="PROSITE" id="PS50118"/>
    </source>
</evidence>
<evidence type="ECO:0000313" key="5">
    <source>
        <dbReference type="Proteomes" id="UP000092666"/>
    </source>
</evidence>
<feature type="compositionally biased region" description="Polar residues" evidence="2">
    <location>
        <begin position="568"/>
        <end position="579"/>
    </location>
</feature>
<dbReference type="GO" id="GO:0005634">
    <property type="term" value="C:nucleus"/>
    <property type="evidence" value="ECO:0007669"/>
    <property type="project" value="UniProtKB-UniRule"/>
</dbReference>
<name>A0A1B9H3E9_9TREE</name>
<feature type="region of interest" description="Disordered" evidence="2">
    <location>
        <begin position="371"/>
        <end position="428"/>
    </location>
</feature>
<dbReference type="InterPro" id="IPR036910">
    <property type="entry name" value="HMG_box_dom_sf"/>
</dbReference>